<organism evidence="1 2">
    <name type="scientific">Massilia cellulosiltytica</name>
    <dbReference type="NCBI Taxonomy" id="2683234"/>
    <lineage>
        <taxon>Bacteria</taxon>
        <taxon>Pseudomonadati</taxon>
        <taxon>Pseudomonadota</taxon>
        <taxon>Betaproteobacteria</taxon>
        <taxon>Burkholderiales</taxon>
        <taxon>Oxalobacteraceae</taxon>
        <taxon>Telluria group</taxon>
        <taxon>Massilia</taxon>
    </lineage>
</organism>
<proteinExistence type="predicted"/>
<dbReference type="EMBL" id="WSES01000005">
    <property type="protein sequence ID" value="MVW61923.1"/>
    <property type="molecule type" value="Genomic_DNA"/>
</dbReference>
<dbReference type="PANTHER" id="PTHR14136">
    <property type="entry name" value="BTB_POZ DOMAIN-CONTAINING PROTEIN KCTD9"/>
    <property type="match status" value="1"/>
</dbReference>
<dbReference type="Proteomes" id="UP000443353">
    <property type="component" value="Unassembled WGS sequence"/>
</dbReference>
<dbReference type="RefSeq" id="WP_056122500.1">
    <property type="nucleotide sequence ID" value="NZ_WSES01000005.1"/>
</dbReference>
<keyword evidence="2" id="KW-1185">Reference proteome</keyword>
<comment type="caution">
    <text evidence="1">The sequence shown here is derived from an EMBL/GenBank/DDBJ whole genome shotgun (WGS) entry which is preliminary data.</text>
</comment>
<dbReference type="Pfam" id="PF13576">
    <property type="entry name" value="Pentapeptide_3"/>
    <property type="match status" value="1"/>
</dbReference>
<dbReference type="InterPro" id="IPR001646">
    <property type="entry name" value="5peptide_repeat"/>
</dbReference>
<reference evidence="1 2" key="1">
    <citation type="submission" date="2019-12" db="EMBL/GenBank/DDBJ databases">
        <authorList>
            <person name="Li C."/>
            <person name="Zhao J."/>
        </authorList>
    </citation>
    <scope>NUCLEOTIDE SEQUENCE [LARGE SCALE GENOMIC DNA]</scope>
    <source>
        <strain evidence="1 2">NEAU-DD11</strain>
    </source>
</reference>
<gene>
    <name evidence="1" type="ORF">GPY61_18490</name>
</gene>
<protein>
    <submittedName>
        <fullName evidence="1">Pentapeptide repeat-containing protein</fullName>
    </submittedName>
</protein>
<accession>A0A7X3K8G6</accession>
<dbReference type="PANTHER" id="PTHR14136:SF17">
    <property type="entry name" value="BTB_POZ DOMAIN-CONTAINING PROTEIN KCTD9"/>
    <property type="match status" value="1"/>
</dbReference>
<evidence type="ECO:0000313" key="1">
    <source>
        <dbReference type="EMBL" id="MVW61923.1"/>
    </source>
</evidence>
<sequence length="229" mass="25039">MSRTTVTLSGEQVDRARIDALLAEDTLLVLEDCDLAGADLSRLNLQDCAFIRCAVSETSFYAANLARTRWQRCRGGHADFESADLVDARFDACDLNNAGWRRTKLASVAFRGCKLTGARFEEVSQLGLSFEDCLLVGADLRRMSFRKAVLRGLDFADADLSGCDFREAVFEEGCSLREAHIKDTRFDAADLREADLGGLKLSNAKQFAGATISTRQAAELVRGLGLNVA</sequence>
<dbReference type="AlphaFoldDB" id="A0A7X3K8G6"/>
<dbReference type="SUPFAM" id="SSF141571">
    <property type="entry name" value="Pentapeptide repeat-like"/>
    <property type="match status" value="1"/>
</dbReference>
<dbReference type="InterPro" id="IPR051082">
    <property type="entry name" value="Pentapeptide-BTB/POZ_domain"/>
</dbReference>
<evidence type="ECO:0000313" key="2">
    <source>
        <dbReference type="Proteomes" id="UP000443353"/>
    </source>
</evidence>
<name>A0A7X3K8G6_9BURK</name>
<dbReference type="Pfam" id="PF13599">
    <property type="entry name" value="Pentapeptide_4"/>
    <property type="match status" value="1"/>
</dbReference>
<dbReference type="Gene3D" id="2.160.20.80">
    <property type="entry name" value="E3 ubiquitin-protein ligase SopA"/>
    <property type="match status" value="2"/>
</dbReference>